<dbReference type="AlphaFoldDB" id="A0A8H7AEY1"/>
<protein>
    <recommendedName>
        <fullName evidence="2">Heterokaryon incompatibility domain-containing protein</fullName>
    </recommendedName>
</protein>
<keyword evidence="4" id="KW-1185">Reference proteome</keyword>
<gene>
    <name evidence="3" type="ORF">GJ744_000412</name>
</gene>
<dbReference type="OrthoDB" id="4369883at2759"/>
<evidence type="ECO:0000313" key="3">
    <source>
        <dbReference type="EMBL" id="KAF7505837.1"/>
    </source>
</evidence>
<feature type="domain" description="Heterokaryon incompatibility" evidence="2">
    <location>
        <begin position="351"/>
        <end position="495"/>
    </location>
</feature>
<dbReference type="EMBL" id="JAACFV010000100">
    <property type="protein sequence ID" value="KAF7505837.1"/>
    <property type="molecule type" value="Genomic_DNA"/>
</dbReference>
<organism evidence="3 4">
    <name type="scientific">Endocarpon pusillum</name>
    <dbReference type="NCBI Taxonomy" id="364733"/>
    <lineage>
        <taxon>Eukaryota</taxon>
        <taxon>Fungi</taxon>
        <taxon>Dikarya</taxon>
        <taxon>Ascomycota</taxon>
        <taxon>Pezizomycotina</taxon>
        <taxon>Eurotiomycetes</taxon>
        <taxon>Chaetothyriomycetidae</taxon>
        <taxon>Verrucariales</taxon>
        <taxon>Verrucariaceae</taxon>
        <taxon>Endocarpon</taxon>
    </lineage>
</organism>
<comment type="caution">
    <text evidence="3">The sequence shown here is derived from an EMBL/GenBank/DDBJ whole genome shotgun (WGS) entry which is preliminary data.</text>
</comment>
<dbReference type="PANTHER" id="PTHR24148:SF64">
    <property type="entry name" value="HETEROKARYON INCOMPATIBILITY DOMAIN-CONTAINING PROTEIN"/>
    <property type="match status" value="1"/>
</dbReference>
<dbReference type="Pfam" id="PF06985">
    <property type="entry name" value="HET"/>
    <property type="match status" value="1"/>
</dbReference>
<feature type="region of interest" description="Disordered" evidence="1">
    <location>
        <begin position="61"/>
        <end position="85"/>
    </location>
</feature>
<sequence length="838" mass="94280">MSLRVKGKLTISDIDRARGNGRPATCVDGEFRWLDKDGKPGDKVDGAFDFIHRGDIYTLYPQEDRPTSTASRRNRAIDDQTKQASATEVVRLENGSSALRNGKTNLQDWTEEDIAQFARSIVSRPNYTPGNMLAQNASPYAAENQLGQDEQWFAYMVRALQIGAPIDMSPIAVDGFGEMDVEHGNPGPEISPKGQLTFAPYAHLLNSDEIESKKAKERKRRLQSIPLHEPKGADDNDSSDLWFEKEALSRRSSVSSVSAVSDMGQPSDDYPLCKDDCWLRRELPPYDSGLPVLGEIVRSLSTPAGIYESLKNGEIRVLQIRPAPKGEPISCELKIVQIPIPGETSVPFTTYDALSYCWGTMKPDHQIFCNNLPFPVTANLYSALAGLRSSTEVKYLWVDAVCIDQQNIKERNQQVGQMLGIYKAAHSVVVWLGDTAENSSLAIEGFKHLDAYEWRRSVFMHSHTHKCYSNLRAIYEAQVALFNRSWFRRSWIRQEVTVSKTCLVRCGGDELKWYHLKRGAYRLERIHRKLDREGDTTLAQFPESCIEPLQYLVRGWVFGQPVIAESAEIRSIWYYHAGSLLDLLMVGRAFDTTDPRDKIYSVLGLAKVPIMESGSTTPDTNPMVVDYFKTTSEVYQYLAKYIINRDRNLDILCILLTHRNAESADLPSWVPDWRVPTDYAKLSGCWDFFSSKFAASGFTNAEIQDQSKAGTLLVKGLCLDQVAQLLDYTTFVPRGADVPIAPLEPFDKNVHLRRLCQTAGGSTGLVSRDATSEDLIFILYGAKLPFVLRPVESGDSNEEGIPKFEVVGPCWVPHYMFGRVIKELGDHPDAEWFDMYLV</sequence>
<dbReference type="InterPro" id="IPR052895">
    <property type="entry name" value="HetReg/Transcr_Mod"/>
</dbReference>
<name>A0A8H7AEY1_9EURO</name>
<dbReference type="InterPro" id="IPR010730">
    <property type="entry name" value="HET"/>
</dbReference>
<dbReference type="Proteomes" id="UP000606974">
    <property type="component" value="Unassembled WGS sequence"/>
</dbReference>
<evidence type="ECO:0000259" key="2">
    <source>
        <dbReference type="Pfam" id="PF06985"/>
    </source>
</evidence>
<evidence type="ECO:0000256" key="1">
    <source>
        <dbReference type="SAM" id="MobiDB-lite"/>
    </source>
</evidence>
<evidence type="ECO:0000313" key="4">
    <source>
        <dbReference type="Proteomes" id="UP000606974"/>
    </source>
</evidence>
<feature type="region of interest" description="Disordered" evidence="1">
    <location>
        <begin position="210"/>
        <end position="239"/>
    </location>
</feature>
<proteinExistence type="predicted"/>
<accession>A0A8H7AEY1</accession>
<dbReference type="PANTHER" id="PTHR24148">
    <property type="entry name" value="ANKYRIN REPEAT DOMAIN-CONTAINING PROTEIN 39 HOMOLOG-RELATED"/>
    <property type="match status" value="1"/>
</dbReference>
<reference evidence="3" key="1">
    <citation type="submission" date="2020-02" db="EMBL/GenBank/DDBJ databases">
        <authorList>
            <person name="Palmer J.M."/>
        </authorList>
    </citation>
    <scope>NUCLEOTIDE SEQUENCE</scope>
    <source>
        <strain evidence="3">EPUS1.4</strain>
        <tissue evidence="3">Thallus</tissue>
    </source>
</reference>